<feature type="region of interest" description="Disordered" evidence="1">
    <location>
        <begin position="356"/>
        <end position="449"/>
    </location>
</feature>
<name>A0A543ITP9_9ACTN</name>
<keyword evidence="3" id="KW-0240">DNA-directed RNA polymerase</keyword>
<protein>
    <submittedName>
        <fullName evidence="3">DNA-directed RNA polymerase specialized sigma24 family protein</fullName>
    </submittedName>
</protein>
<evidence type="ECO:0000313" key="4">
    <source>
        <dbReference type="Proteomes" id="UP000319213"/>
    </source>
</evidence>
<feature type="compositionally biased region" description="Basic residues" evidence="1">
    <location>
        <begin position="431"/>
        <end position="449"/>
    </location>
</feature>
<dbReference type="EMBL" id="VFPQ01000001">
    <property type="protein sequence ID" value="TQM73950.1"/>
    <property type="molecule type" value="Genomic_DNA"/>
</dbReference>
<accession>A0A543ITP9</accession>
<evidence type="ECO:0000256" key="1">
    <source>
        <dbReference type="SAM" id="MobiDB-lite"/>
    </source>
</evidence>
<reference evidence="3 4" key="1">
    <citation type="submission" date="2019-06" db="EMBL/GenBank/DDBJ databases">
        <title>Sequencing the genomes of 1000 actinobacteria strains.</title>
        <authorList>
            <person name="Klenk H.-P."/>
        </authorList>
    </citation>
    <scope>NUCLEOTIDE SEQUENCE [LARGE SCALE GENOMIC DNA]</scope>
    <source>
        <strain evidence="3 4">DSM 43186</strain>
    </source>
</reference>
<gene>
    <name evidence="3" type="ORF">FHX40_0608</name>
</gene>
<feature type="compositionally biased region" description="Low complexity" evidence="1">
    <location>
        <begin position="356"/>
        <end position="428"/>
    </location>
</feature>
<feature type="transmembrane region" description="Helical" evidence="2">
    <location>
        <begin position="461"/>
        <end position="482"/>
    </location>
</feature>
<evidence type="ECO:0000256" key="2">
    <source>
        <dbReference type="SAM" id="Phobius"/>
    </source>
</evidence>
<organism evidence="3 4">
    <name type="scientific">Thermopolyspora flexuosa</name>
    <dbReference type="NCBI Taxonomy" id="103836"/>
    <lineage>
        <taxon>Bacteria</taxon>
        <taxon>Bacillati</taxon>
        <taxon>Actinomycetota</taxon>
        <taxon>Actinomycetes</taxon>
        <taxon>Streptosporangiales</taxon>
        <taxon>Streptosporangiaceae</taxon>
        <taxon>Thermopolyspora</taxon>
    </lineage>
</organism>
<dbReference type="SUPFAM" id="SSF88659">
    <property type="entry name" value="Sigma3 and sigma4 domains of RNA polymerase sigma factors"/>
    <property type="match status" value="1"/>
</dbReference>
<dbReference type="GO" id="GO:0000428">
    <property type="term" value="C:DNA-directed RNA polymerase complex"/>
    <property type="evidence" value="ECO:0007669"/>
    <property type="project" value="UniProtKB-KW"/>
</dbReference>
<dbReference type="InterPro" id="IPR036388">
    <property type="entry name" value="WH-like_DNA-bd_sf"/>
</dbReference>
<sequence>MSQPLSGQRSHSDVVVELYDRHAAGLFAYCFDQLGDRETAADAVLAVLTSVPVMRPSRALLYALARREINRRDVVYFPPLVDFAVDPATALIERVVRDLRPHQREVLLLSAVCRLAPDELAQVLDVAIDTAGQLIMSARNRFTQSLKTALYHARHAEYVPERIAEIYGAVEVAPIEDVLARLPWQRPPGDLRARLLALLPQLDPADATRPKTRLPVKQLWPTAPSWPLPLSDPDQTTTTSLIPVVPPERKADGPQAGEDGPGRSRRGRSRHEATTEPIPRLQGAILAAMEAMTLRPRSRRPQDEGPQAPEAAGAANAAAAPPEAPSTVPTADADRAAEPAPLTAPVIDDLLDRAPADGTAAPVVDPAPADPAPAAETAGPDADAATGPIPAVGTAAPADATPATTGDAPAEPGDAAAPATDDTVAKDAANTRRRTARPRPTHRGRRRRNGRRLFGEHRFDWAWEVGGLLLALGIALAVFFSIPMMAP</sequence>
<proteinExistence type="predicted"/>
<comment type="caution">
    <text evidence="3">The sequence shown here is derived from an EMBL/GenBank/DDBJ whole genome shotgun (WGS) entry which is preliminary data.</text>
</comment>
<dbReference type="InterPro" id="IPR013324">
    <property type="entry name" value="RNA_pol_sigma_r3/r4-like"/>
</dbReference>
<feature type="region of interest" description="Disordered" evidence="1">
    <location>
        <begin position="221"/>
        <end position="282"/>
    </location>
</feature>
<keyword evidence="2" id="KW-1133">Transmembrane helix</keyword>
<keyword evidence="4" id="KW-1185">Reference proteome</keyword>
<feature type="compositionally biased region" description="Low complexity" evidence="1">
    <location>
        <begin position="304"/>
        <end position="321"/>
    </location>
</feature>
<dbReference type="Proteomes" id="UP000319213">
    <property type="component" value="Unassembled WGS sequence"/>
</dbReference>
<dbReference type="RefSeq" id="WP_142258189.1">
    <property type="nucleotide sequence ID" value="NZ_BMPV01000008.1"/>
</dbReference>
<keyword evidence="2" id="KW-0472">Membrane</keyword>
<feature type="region of interest" description="Disordered" evidence="1">
    <location>
        <begin position="295"/>
        <end position="334"/>
    </location>
</feature>
<dbReference type="OrthoDB" id="3543253at2"/>
<evidence type="ECO:0000313" key="3">
    <source>
        <dbReference type="EMBL" id="TQM73950.1"/>
    </source>
</evidence>
<dbReference type="Gene3D" id="1.10.10.10">
    <property type="entry name" value="Winged helix-like DNA-binding domain superfamily/Winged helix DNA-binding domain"/>
    <property type="match status" value="1"/>
</dbReference>
<dbReference type="AlphaFoldDB" id="A0A543ITP9"/>
<keyword evidence="3" id="KW-0804">Transcription</keyword>
<keyword evidence="2" id="KW-0812">Transmembrane</keyword>